<sequence length="1199" mass="137345">MNTGTYKDLIVIPDLDKLTENDIFVNFIVRNTGTEPRTFSLGAFTHINFLNTVNSAKKFINNGRSFYFYTSQSPTWRKLSFDHNSQLNERYTVTRDYTPPSYSWYGHIQLGDDKYFMKFNSDSDMTDFSNPDGAQTSYSWKDITLQPEQQVILGTHITFLMKSEFQIIPESNLYAVKTGTAAECMTYLKGLTPGIRYKPMSKLVGSDQWILNQNMDFSAGKSNDRWGYKQFDTSNTGRYQYDIKLVNANGQDSNIERITFTVSTPPTLSLESGADISTTYKDTETIPLTLAIGGDSRITVRFSLFSGTYQIKQTEETVELDTTKTSETKTFHYSLKNLRSGRYTLKIICLNDYGLKSDEKTTDFKMDYQTYIASASFDKTVYYPGEIITAKGQVQETDEHQTITFHVKLSDSVADLNTTKYTPTGKMDDFSVTCKAPSTLGLLNFDIYATYDDNVPFFTQTFQLRITDKPNLTYTQITPGKVFMYNETIIFDLNLNDESNGTIYFSIDNQTFSESYSTSNNNFIYHLNINFQQRNIVYSKTNHLLTIYAQDEFGVQSNSINFPFTVLTPSNLKSIEIPDRIEPNTDTKMTVHFDDHDNTKKLYFYAQINDEITEQLYETTSNGGDRQSFDCNINLQSGNYNIKFFLSTRYDSSMAISTNSESNPITKSIISTKVPQIQINWPEIMKFGSQENIRIELTAIDENSGAIHYYIDNIEQYLNDNDVLKRYTNKTINQEILLPIPDTFKFGSHQMMIKLIDDFNQESQPAQKEFYIINKPLIKNLIIEPKKFIYSGSPLTAKVAAQCYNADENRGLAFYWKVGENGEFTKLIDSFVKIGDFTLEQNVEITQTSGKDLSLIFYLYDETNRDSKNAISEGYTEKINITRIPEISSDCPLMKSFGINETVNLEMKIIDDTNGRIKFFLNDDDLGQDYLYNTTNGISNFSAPVNLPNNLTRGKFNISYYPIDEFGYKSNDEIRCELLFKNKPKLSNLKLSKSRADNDDKIYVYGYLIDYDFNKTIYIYQKIGNQQPKVIGNLTSQGGSSQYFRMYLEDMVYLKSGNTSIDIIASDNEKTIYNLDSHATSDPYRLYIDMVNNPDIFVEFPADQFYSPGEEFDIIINVTADLQGQIKIYEVVSGMWGNIEATEIATITYTKSDVYTHHYKCINEIKDYQIAVQAEGPKLSNSMRFTKDIGCPKVCLAQT</sequence>
<protein>
    <recommendedName>
        <fullName evidence="3">Bap-like</fullName>
    </recommendedName>
</protein>
<proteinExistence type="predicted"/>
<dbReference type="VEuPathDB" id="TrichDB:TVAG_121080"/>
<evidence type="ECO:0000313" key="1">
    <source>
        <dbReference type="EMBL" id="EAY23770.1"/>
    </source>
</evidence>
<accession>A2D7Q3</accession>
<reference evidence="1" key="2">
    <citation type="journal article" date="2007" name="Science">
        <title>Draft genome sequence of the sexually transmitted pathogen Trichomonas vaginalis.</title>
        <authorList>
            <person name="Carlton J.M."/>
            <person name="Hirt R.P."/>
            <person name="Silva J.C."/>
            <person name="Delcher A.L."/>
            <person name="Schatz M."/>
            <person name="Zhao Q."/>
            <person name="Wortman J.R."/>
            <person name="Bidwell S.L."/>
            <person name="Alsmark U.C.M."/>
            <person name="Besteiro S."/>
            <person name="Sicheritz-Ponten T."/>
            <person name="Noel C.J."/>
            <person name="Dacks J.B."/>
            <person name="Foster P.G."/>
            <person name="Simillion C."/>
            <person name="Van de Peer Y."/>
            <person name="Miranda-Saavedra D."/>
            <person name="Barton G.J."/>
            <person name="Westrop G.D."/>
            <person name="Mueller S."/>
            <person name="Dessi D."/>
            <person name="Fiori P.L."/>
            <person name="Ren Q."/>
            <person name="Paulsen I."/>
            <person name="Zhang H."/>
            <person name="Bastida-Corcuera F.D."/>
            <person name="Simoes-Barbosa A."/>
            <person name="Brown M.T."/>
            <person name="Hayes R.D."/>
            <person name="Mukherjee M."/>
            <person name="Okumura C.Y."/>
            <person name="Schneider R."/>
            <person name="Smith A.J."/>
            <person name="Vanacova S."/>
            <person name="Villalvazo M."/>
            <person name="Haas B.J."/>
            <person name="Pertea M."/>
            <person name="Feldblyum T.V."/>
            <person name="Utterback T.R."/>
            <person name="Shu C.L."/>
            <person name="Osoegawa K."/>
            <person name="de Jong P.J."/>
            <person name="Hrdy I."/>
            <person name="Horvathova L."/>
            <person name="Zubacova Z."/>
            <person name="Dolezal P."/>
            <person name="Malik S.B."/>
            <person name="Logsdon J.M. Jr."/>
            <person name="Henze K."/>
            <person name="Gupta A."/>
            <person name="Wang C.C."/>
            <person name="Dunne R.L."/>
            <person name="Upcroft J.A."/>
            <person name="Upcroft P."/>
            <person name="White O."/>
            <person name="Salzberg S.L."/>
            <person name="Tang P."/>
            <person name="Chiu C.-H."/>
            <person name="Lee Y.-S."/>
            <person name="Embley T.M."/>
            <person name="Coombs G.H."/>
            <person name="Mottram J.C."/>
            <person name="Tachezy J."/>
            <person name="Fraser-Liggett C.M."/>
            <person name="Johnson P.J."/>
        </authorList>
    </citation>
    <scope>NUCLEOTIDE SEQUENCE [LARGE SCALE GENOMIC DNA]</scope>
    <source>
        <strain evidence="1">G3</strain>
    </source>
</reference>
<reference evidence="1" key="1">
    <citation type="submission" date="2006-10" db="EMBL/GenBank/DDBJ databases">
        <authorList>
            <person name="Amadeo P."/>
            <person name="Zhao Q."/>
            <person name="Wortman J."/>
            <person name="Fraser-Liggett C."/>
            <person name="Carlton J."/>
        </authorList>
    </citation>
    <scope>NUCLEOTIDE SEQUENCE</scope>
    <source>
        <strain evidence="1">G3</strain>
    </source>
</reference>
<dbReference type="AlphaFoldDB" id="A2D7Q3"/>
<keyword evidence="2" id="KW-1185">Reference proteome</keyword>
<gene>
    <name evidence="1" type="ORF">TVAG_121080</name>
</gene>
<dbReference type="Proteomes" id="UP000001542">
    <property type="component" value="Unassembled WGS sequence"/>
</dbReference>
<dbReference type="EMBL" id="DS113177">
    <property type="protein sequence ID" value="EAY23770.1"/>
    <property type="molecule type" value="Genomic_DNA"/>
</dbReference>
<organism evidence="1 2">
    <name type="scientific">Trichomonas vaginalis (strain ATCC PRA-98 / G3)</name>
    <dbReference type="NCBI Taxonomy" id="412133"/>
    <lineage>
        <taxon>Eukaryota</taxon>
        <taxon>Metamonada</taxon>
        <taxon>Parabasalia</taxon>
        <taxon>Trichomonadida</taxon>
        <taxon>Trichomonadidae</taxon>
        <taxon>Trichomonas</taxon>
    </lineage>
</organism>
<dbReference type="VEuPathDB" id="TrichDB:TVAGG3_0286560"/>
<evidence type="ECO:0008006" key="3">
    <source>
        <dbReference type="Google" id="ProtNLM"/>
    </source>
</evidence>
<evidence type="ECO:0000313" key="2">
    <source>
        <dbReference type="Proteomes" id="UP000001542"/>
    </source>
</evidence>
<name>A2D7Q3_TRIV3</name>
<dbReference type="InParanoid" id="A2D7Q3"/>